<comment type="caution">
    <text evidence="3">The sequence shown here is derived from an EMBL/GenBank/DDBJ whole genome shotgun (WGS) entry which is preliminary data.</text>
</comment>
<dbReference type="AlphaFoldDB" id="A0A5V6ND41"/>
<accession>A0A5V6ND41</accession>
<dbReference type="Pfam" id="PF10145">
    <property type="entry name" value="PhageMin_Tail"/>
    <property type="match status" value="1"/>
</dbReference>
<keyword evidence="1" id="KW-0175">Coiled coil</keyword>
<gene>
    <name evidence="3" type="ORF">DLM27_12765</name>
</gene>
<dbReference type="Proteomes" id="UP000839895">
    <property type="component" value="Unassembled WGS sequence"/>
</dbReference>
<feature type="coiled-coil region" evidence="1">
    <location>
        <begin position="141"/>
        <end position="168"/>
    </location>
</feature>
<proteinExistence type="predicted"/>
<feature type="domain" description="Phage tail tape measure protein" evidence="2">
    <location>
        <begin position="248"/>
        <end position="397"/>
    </location>
</feature>
<evidence type="ECO:0000259" key="2">
    <source>
        <dbReference type="Pfam" id="PF10145"/>
    </source>
</evidence>
<feature type="coiled-coil region" evidence="1">
    <location>
        <begin position="43"/>
        <end position="102"/>
    </location>
</feature>
<dbReference type="InterPro" id="IPR010090">
    <property type="entry name" value="Phage_tape_meas"/>
</dbReference>
<organism evidence="3 4">
    <name type="scientific">Salmonella enterica subsp. enterica serovar Poona</name>
    <dbReference type="NCBI Taxonomy" id="436295"/>
    <lineage>
        <taxon>Bacteria</taxon>
        <taxon>Pseudomonadati</taxon>
        <taxon>Pseudomonadota</taxon>
        <taxon>Gammaproteobacteria</taxon>
        <taxon>Enterobacterales</taxon>
        <taxon>Enterobacteriaceae</taxon>
        <taxon>Salmonella</taxon>
    </lineage>
</organism>
<sequence length="770" mass="83418">MAGHFDTQIGIGVKDNASVPLQRIRNETVRMQQARERVGIHSEHTLQREIARTEAAYNRLERSGKLSATELARAHEKTVATVARLRREMEETEKQQERLRRNPLGDARERLGIRSEQTIRREMALTEAAYNRLERSGELSAAELARAYARTTDTISKLRRELGETERTQSRLATGLKTTLKIGAGAAALTTGVAAALADPVRQQMDYDTELRRTSNFMYRNGDVKTRLQGVKIIDDNIRAATRVGGGSPEEALAAAEVMARSKMSTADVYAGLPAVMKIHTATGAGAASVGRLMTSAFGYGLTGADSRAALDAATTASQHGLIDVPLLAREAPRGLELARGANFHGRQGFADLMALYEVGAAGAGTPEEGATNINDLMLELTSQTLADNAKTVKVNGRKVNWRAMVTRDAQKGHNALYTLHNLIGRVDDTDPVIRDARKRLAKATTPDEREKIQGLIDTQHGQNVSKFLRNQQALKGYLSYERYLGQFNEISSDVKKQFDLPEEQRSTSLDFAVMKDSNKFKSDQAANEKKYATMDMASGPANLWGVIAEKSAELAKEFPVLAEAVSGVSSVFSSVWQQLGGVGTTLATIAGVKLGAKLLTGRTGKPPVPGEPGVAAEAGAETAAEGKSGWLRAVREWMIKKGKTGIKAGGRVLKNGAIREGLLDIPGVDLVTGVLWPSDTVSGEDERNELARLKTRNRRRNGIPDAADALQRLQNWNRQTSGNGARGAPVITLPELPAPKVSVRVLLDSHDIASVIEVLQGKNSRRYGA</sequence>
<protein>
    <submittedName>
        <fullName evidence="3">Phage tail tape measure protein</fullName>
    </submittedName>
</protein>
<evidence type="ECO:0000313" key="4">
    <source>
        <dbReference type="Proteomes" id="UP000839895"/>
    </source>
</evidence>
<reference evidence="3 4" key="1">
    <citation type="submission" date="2018-05" db="EMBL/GenBank/DDBJ databases">
        <authorList>
            <person name="Ashton P.M."/>
            <person name="Dallman T."/>
            <person name="Nair S."/>
            <person name="De Pinna E."/>
            <person name="Peters T."/>
            <person name="Grant K."/>
        </authorList>
    </citation>
    <scope>NUCLEOTIDE SEQUENCE [LARGE SCALE GENOMIC DNA]</scope>
    <source>
        <strain evidence="3 4">127535</strain>
    </source>
</reference>
<dbReference type="EMBL" id="AAHDIV010000010">
    <property type="protein sequence ID" value="EBU8134578.1"/>
    <property type="molecule type" value="Genomic_DNA"/>
</dbReference>
<evidence type="ECO:0000256" key="1">
    <source>
        <dbReference type="SAM" id="Coils"/>
    </source>
</evidence>
<evidence type="ECO:0000313" key="3">
    <source>
        <dbReference type="EMBL" id="EBU8134578.1"/>
    </source>
</evidence>
<name>A0A5V6ND41_SALET</name>